<protein>
    <recommendedName>
        <fullName evidence="8">Probable membrane transporter protein</fullName>
    </recommendedName>
</protein>
<dbReference type="EMBL" id="JBHSAF010000007">
    <property type="protein sequence ID" value="MFC3913506.1"/>
    <property type="molecule type" value="Genomic_DNA"/>
</dbReference>
<reference evidence="10" key="1">
    <citation type="journal article" date="2019" name="Int. J. Syst. Evol. Microbiol.">
        <title>The Global Catalogue of Microorganisms (GCM) 10K type strain sequencing project: providing services to taxonomists for standard genome sequencing and annotation.</title>
        <authorList>
            <consortium name="The Broad Institute Genomics Platform"/>
            <consortium name="The Broad Institute Genome Sequencing Center for Infectious Disease"/>
            <person name="Wu L."/>
            <person name="Ma J."/>
        </authorList>
    </citation>
    <scope>NUCLEOTIDE SEQUENCE [LARGE SCALE GENOMIC DNA]</scope>
    <source>
        <strain evidence="10">CCUG 54939</strain>
    </source>
</reference>
<feature type="transmembrane region" description="Helical" evidence="8">
    <location>
        <begin position="214"/>
        <end position="233"/>
    </location>
</feature>
<comment type="similarity">
    <text evidence="2 8">Belongs to the 4-toluene sulfonate uptake permease (TSUP) (TC 2.A.102) family.</text>
</comment>
<sequence>MVAAAMLALLAGVVRGFAGFGYAVIVVLGLNLLLSPQAALATAILLDLACCLGLLREAAAHCHRPLLGRLLLGMLLALPAGLWFVSWLPAGVMAQLVGGISLLGGLLLLLNRPLPALAQRFAISAGIASGLAMTTASAGGPPLMVYLLNQPLPAAVQRATAILFFALCSAAVLLGLGCSGLLGGEVWHMAALMLLPSLLGNQLGQWLFRRYRPQGFRRGVAPLLMLMSLWVLLR</sequence>
<dbReference type="PANTHER" id="PTHR30269">
    <property type="entry name" value="TRANSMEMBRANE PROTEIN YFCA"/>
    <property type="match status" value="1"/>
</dbReference>
<dbReference type="RefSeq" id="WP_377151880.1">
    <property type="nucleotide sequence ID" value="NZ_JBHSAF010000007.1"/>
</dbReference>
<evidence type="ECO:0000256" key="7">
    <source>
        <dbReference type="ARBA" id="ARBA00023136"/>
    </source>
</evidence>
<keyword evidence="5 8" id="KW-0812">Transmembrane</keyword>
<evidence type="ECO:0000256" key="3">
    <source>
        <dbReference type="ARBA" id="ARBA00022448"/>
    </source>
</evidence>
<keyword evidence="4 8" id="KW-1003">Cell membrane</keyword>
<evidence type="ECO:0000313" key="10">
    <source>
        <dbReference type="Proteomes" id="UP001595692"/>
    </source>
</evidence>
<evidence type="ECO:0000313" key="9">
    <source>
        <dbReference type="EMBL" id="MFC3913506.1"/>
    </source>
</evidence>
<comment type="subcellular location">
    <subcellularLocation>
        <location evidence="1 8">Cell membrane</location>
        <topology evidence="1 8">Multi-pass membrane protein</topology>
    </subcellularLocation>
</comment>
<dbReference type="InterPro" id="IPR002781">
    <property type="entry name" value="TM_pro_TauE-like"/>
</dbReference>
<feature type="transmembrane region" description="Helical" evidence="8">
    <location>
        <begin position="160"/>
        <end position="182"/>
    </location>
</feature>
<keyword evidence="6 8" id="KW-1133">Transmembrane helix</keyword>
<feature type="transmembrane region" description="Helical" evidence="8">
    <location>
        <begin position="92"/>
        <end position="110"/>
    </location>
</feature>
<dbReference type="InterPro" id="IPR052017">
    <property type="entry name" value="TSUP"/>
</dbReference>
<name>A0ABV8CNW3_9GAMM</name>
<dbReference type="Pfam" id="PF01925">
    <property type="entry name" value="TauE"/>
    <property type="match status" value="1"/>
</dbReference>
<gene>
    <name evidence="9" type="ORF">ACFOSS_08515</name>
</gene>
<proteinExistence type="inferred from homology"/>
<evidence type="ECO:0000256" key="1">
    <source>
        <dbReference type="ARBA" id="ARBA00004651"/>
    </source>
</evidence>
<feature type="transmembrane region" description="Helical" evidence="8">
    <location>
        <begin position="67"/>
        <end position="86"/>
    </location>
</feature>
<comment type="caution">
    <text evidence="9">The sequence shown here is derived from an EMBL/GenBank/DDBJ whole genome shotgun (WGS) entry which is preliminary data.</text>
</comment>
<dbReference type="PANTHER" id="PTHR30269:SF37">
    <property type="entry name" value="MEMBRANE TRANSPORTER PROTEIN"/>
    <property type="match status" value="1"/>
</dbReference>
<evidence type="ECO:0000256" key="4">
    <source>
        <dbReference type="ARBA" id="ARBA00022475"/>
    </source>
</evidence>
<evidence type="ECO:0000256" key="2">
    <source>
        <dbReference type="ARBA" id="ARBA00009142"/>
    </source>
</evidence>
<keyword evidence="7 8" id="KW-0472">Membrane</keyword>
<evidence type="ECO:0000256" key="6">
    <source>
        <dbReference type="ARBA" id="ARBA00022989"/>
    </source>
</evidence>
<keyword evidence="3" id="KW-0813">Transport</keyword>
<feature type="transmembrane region" description="Helical" evidence="8">
    <location>
        <begin position="33"/>
        <end position="55"/>
    </location>
</feature>
<dbReference type="Proteomes" id="UP001595692">
    <property type="component" value="Unassembled WGS sequence"/>
</dbReference>
<evidence type="ECO:0000256" key="8">
    <source>
        <dbReference type="RuleBase" id="RU363041"/>
    </source>
</evidence>
<evidence type="ECO:0000256" key="5">
    <source>
        <dbReference type="ARBA" id="ARBA00022692"/>
    </source>
</evidence>
<accession>A0ABV8CNW3</accession>
<keyword evidence="10" id="KW-1185">Reference proteome</keyword>
<organism evidence="9 10">
    <name type="scientific">Pseudaeromonas sharmana</name>
    <dbReference type="NCBI Taxonomy" id="328412"/>
    <lineage>
        <taxon>Bacteria</taxon>
        <taxon>Pseudomonadati</taxon>
        <taxon>Pseudomonadota</taxon>
        <taxon>Gammaproteobacteria</taxon>
        <taxon>Aeromonadales</taxon>
        <taxon>Aeromonadaceae</taxon>
        <taxon>Pseudaeromonas</taxon>
    </lineage>
</organism>
<feature type="transmembrane region" description="Helical" evidence="8">
    <location>
        <begin position="122"/>
        <end position="148"/>
    </location>
</feature>